<dbReference type="PANTHER" id="PTHR19331:SF465">
    <property type="entry name" value="EGG PEPTIDE SPERACT RECEPTOR"/>
    <property type="match status" value="1"/>
</dbReference>
<dbReference type="Proteomes" id="UP001174909">
    <property type="component" value="Unassembled WGS sequence"/>
</dbReference>
<keyword evidence="3 5" id="KW-1015">Disulfide bond</keyword>
<comment type="caution">
    <text evidence="7">The sequence shown here is derived from an EMBL/GenBank/DDBJ whole genome shotgun (WGS) entry which is preliminary data.</text>
</comment>
<evidence type="ECO:0000313" key="7">
    <source>
        <dbReference type="EMBL" id="CAI8045096.1"/>
    </source>
</evidence>
<comment type="caution">
    <text evidence="5">Lacks conserved residue(s) required for the propagation of feature annotation.</text>
</comment>
<feature type="domain" description="SRCR" evidence="6">
    <location>
        <begin position="35"/>
        <end position="139"/>
    </location>
</feature>
<dbReference type="PROSITE" id="PS50287">
    <property type="entry name" value="SRCR_2"/>
    <property type="match status" value="2"/>
</dbReference>
<proteinExistence type="predicted"/>
<keyword evidence="2" id="KW-0677">Repeat</keyword>
<sequence>MYLSNCSHSGFGNHDCYHYQDAGVVCQGSPFLIPVRLSNGTRPNEGTVEIFYQNRWGTICDIFWTLQDANVVCRQLGYDGAYNATHSSYYGDSGLTTVMAYTDCFGQESQLANCTGFRYSPYIPQWYCDDSTIAGVMCIGEITRVS</sequence>
<evidence type="ECO:0000256" key="5">
    <source>
        <dbReference type="PROSITE-ProRule" id="PRU00196"/>
    </source>
</evidence>
<evidence type="ECO:0000256" key="3">
    <source>
        <dbReference type="ARBA" id="ARBA00023157"/>
    </source>
</evidence>
<evidence type="ECO:0000313" key="8">
    <source>
        <dbReference type="Proteomes" id="UP001174909"/>
    </source>
</evidence>
<dbReference type="AlphaFoldDB" id="A0AA35TDR0"/>
<dbReference type="InterPro" id="IPR001190">
    <property type="entry name" value="SRCR"/>
</dbReference>
<evidence type="ECO:0000256" key="1">
    <source>
        <dbReference type="ARBA" id="ARBA00022729"/>
    </source>
</evidence>
<gene>
    <name evidence="7" type="ORF">GBAR_LOCUS24951</name>
</gene>
<dbReference type="Pfam" id="PF00530">
    <property type="entry name" value="SRCR"/>
    <property type="match status" value="1"/>
</dbReference>
<keyword evidence="4" id="KW-0325">Glycoprotein</keyword>
<keyword evidence="8" id="KW-1185">Reference proteome</keyword>
<dbReference type="PANTHER" id="PTHR19331">
    <property type="entry name" value="SCAVENGER RECEPTOR DOMAIN-CONTAINING"/>
    <property type="match status" value="1"/>
</dbReference>
<protein>
    <submittedName>
        <fullName evidence="7">Deleted in malignant brain tumors 1 protein</fullName>
    </submittedName>
</protein>
<dbReference type="EMBL" id="CASHTH010003446">
    <property type="protein sequence ID" value="CAI8045096.1"/>
    <property type="molecule type" value="Genomic_DNA"/>
</dbReference>
<dbReference type="PRINTS" id="PR00258">
    <property type="entry name" value="SPERACTRCPTR"/>
</dbReference>
<evidence type="ECO:0000256" key="2">
    <source>
        <dbReference type="ARBA" id="ARBA00022737"/>
    </source>
</evidence>
<organism evidence="7 8">
    <name type="scientific">Geodia barretti</name>
    <name type="common">Barrett's horny sponge</name>
    <dbReference type="NCBI Taxonomy" id="519541"/>
    <lineage>
        <taxon>Eukaryota</taxon>
        <taxon>Metazoa</taxon>
        <taxon>Porifera</taxon>
        <taxon>Demospongiae</taxon>
        <taxon>Heteroscleromorpha</taxon>
        <taxon>Tetractinellida</taxon>
        <taxon>Astrophorina</taxon>
        <taxon>Geodiidae</taxon>
        <taxon>Geodia</taxon>
    </lineage>
</organism>
<dbReference type="SUPFAM" id="SSF56487">
    <property type="entry name" value="SRCR-like"/>
    <property type="match status" value="2"/>
</dbReference>
<dbReference type="SMART" id="SM00202">
    <property type="entry name" value="SR"/>
    <property type="match status" value="1"/>
</dbReference>
<dbReference type="FunFam" id="3.10.250.10:FF:000009">
    <property type="entry name" value="WC1"/>
    <property type="match status" value="1"/>
</dbReference>
<dbReference type="InterPro" id="IPR036772">
    <property type="entry name" value="SRCR-like_dom_sf"/>
</dbReference>
<reference evidence="7" key="1">
    <citation type="submission" date="2023-03" db="EMBL/GenBank/DDBJ databases">
        <authorList>
            <person name="Steffen K."/>
            <person name="Cardenas P."/>
        </authorList>
    </citation>
    <scope>NUCLEOTIDE SEQUENCE</scope>
</reference>
<dbReference type="Gene3D" id="3.10.250.10">
    <property type="entry name" value="SRCR-like domain"/>
    <property type="match status" value="2"/>
</dbReference>
<evidence type="ECO:0000256" key="4">
    <source>
        <dbReference type="ARBA" id="ARBA00023180"/>
    </source>
</evidence>
<keyword evidence="1" id="KW-0732">Signal</keyword>
<evidence type="ECO:0000259" key="6">
    <source>
        <dbReference type="PROSITE" id="PS50287"/>
    </source>
</evidence>
<dbReference type="GO" id="GO:0016020">
    <property type="term" value="C:membrane"/>
    <property type="evidence" value="ECO:0007669"/>
    <property type="project" value="InterPro"/>
</dbReference>
<feature type="domain" description="SRCR" evidence="6">
    <location>
        <begin position="1"/>
        <end position="27"/>
    </location>
</feature>
<feature type="disulfide bond" evidence="5">
    <location>
        <begin position="104"/>
        <end position="114"/>
    </location>
</feature>
<dbReference type="PROSITE" id="PS00420">
    <property type="entry name" value="SRCR_1"/>
    <property type="match status" value="1"/>
</dbReference>
<name>A0AA35TDR0_GEOBA</name>
<accession>A0AA35TDR0</accession>